<keyword evidence="1" id="KW-0812">Transmembrane</keyword>
<keyword evidence="3" id="KW-1185">Reference proteome</keyword>
<protein>
    <submittedName>
        <fullName evidence="2">Uncharacterized protein</fullName>
    </submittedName>
</protein>
<dbReference type="Proteomes" id="UP001285521">
    <property type="component" value="Unassembled WGS sequence"/>
</dbReference>
<proteinExistence type="predicted"/>
<reference evidence="2 3" key="1">
    <citation type="submission" date="2023-11" db="EMBL/GenBank/DDBJ databases">
        <title>Lentzea sokolovensis, sp. nov., Lentzea kristufkii, sp. nov., and Lentzea miocenensis, sp. nov., rare actinobacteria from Sokolov Coal Basin, Miocene lacustrine sediment, Czech Republic.</title>
        <authorList>
            <person name="Lara A."/>
            <person name="Kotroba L."/>
            <person name="Nouioui I."/>
            <person name="Neumann-Schaal M."/>
            <person name="Mast Y."/>
            <person name="Chronakova A."/>
        </authorList>
    </citation>
    <scope>NUCLEOTIDE SEQUENCE [LARGE SCALE GENOMIC DNA]</scope>
    <source>
        <strain evidence="2 3">BCCO 10_0856</strain>
    </source>
</reference>
<keyword evidence="1" id="KW-0472">Membrane</keyword>
<dbReference type="RefSeq" id="WP_319972069.1">
    <property type="nucleotide sequence ID" value="NZ_JAXAVW010000055.1"/>
</dbReference>
<keyword evidence="1" id="KW-1133">Transmembrane helix</keyword>
<sequence>MVSTRVDELNSERHRFALGIFMAVVVAHWAEHLAQAVQIYVLGIPRPAAGGVLGSVLPWLVHSEALHYGYALVMLIGLVALRPGFVGRARTWWTAALVIQVWHHFEHLLLLGQVVAGANLAGRPVPTSVLQLAVPRVELHLFYNAVVFAPMVVAMILHRKPSADERALTRCQCARPVLV</sequence>
<gene>
    <name evidence="2" type="ORF">SK803_43350</name>
</gene>
<evidence type="ECO:0000313" key="3">
    <source>
        <dbReference type="Proteomes" id="UP001285521"/>
    </source>
</evidence>
<name>A0ABU4TFW3_9PSEU</name>
<dbReference type="EMBL" id="JAXAVW010000055">
    <property type="protein sequence ID" value="MDX8037070.1"/>
    <property type="molecule type" value="Genomic_DNA"/>
</dbReference>
<accession>A0ABU4TFW3</accession>
<organism evidence="2 3">
    <name type="scientific">Lentzea miocenica</name>
    <dbReference type="NCBI Taxonomy" id="3095431"/>
    <lineage>
        <taxon>Bacteria</taxon>
        <taxon>Bacillati</taxon>
        <taxon>Actinomycetota</taxon>
        <taxon>Actinomycetes</taxon>
        <taxon>Pseudonocardiales</taxon>
        <taxon>Pseudonocardiaceae</taxon>
        <taxon>Lentzea</taxon>
    </lineage>
</organism>
<feature type="transmembrane region" description="Helical" evidence="1">
    <location>
        <begin position="60"/>
        <end position="81"/>
    </location>
</feature>
<evidence type="ECO:0000256" key="1">
    <source>
        <dbReference type="SAM" id="Phobius"/>
    </source>
</evidence>
<comment type="caution">
    <text evidence="2">The sequence shown here is derived from an EMBL/GenBank/DDBJ whole genome shotgun (WGS) entry which is preliminary data.</text>
</comment>
<evidence type="ECO:0000313" key="2">
    <source>
        <dbReference type="EMBL" id="MDX8037070.1"/>
    </source>
</evidence>